<evidence type="ECO:0008006" key="4">
    <source>
        <dbReference type="Google" id="ProtNLM"/>
    </source>
</evidence>
<evidence type="ECO:0000256" key="1">
    <source>
        <dbReference type="SAM" id="SignalP"/>
    </source>
</evidence>
<protein>
    <recommendedName>
        <fullName evidence="4">Tetratricopeptide repeat protein</fullName>
    </recommendedName>
</protein>
<keyword evidence="1" id="KW-0732">Signal</keyword>
<evidence type="ECO:0000313" key="2">
    <source>
        <dbReference type="EMBL" id="RFP61518.1"/>
    </source>
</evidence>
<name>A0A372DPL5_9GAMM</name>
<reference evidence="2 3" key="1">
    <citation type="submission" date="2018-08" db="EMBL/GenBank/DDBJ databases">
        <title>Lysobacter weifangensis sp. nov., a new member of the family 'Xanthomonadaceae', isolated from soil in a farmland.</title>
        <authorList>
            <person name="Zhao H."/>
        </authorList>
    </citation>
    <scope>NUCLEOTIDE SEQUENCE [LARGE SCALE GENOMIC DNA]</scope>
    <source>
        <strain evidence="2 3">WF-2</strain>
    </source>
</reference>
<dbReference type="RefSeq" id="WP_117201942.1">
    <property type="nucleotide sequence ID" value="NZ_JBHTBK010000012.1"/>
</dbReference>
<dbReference type="AlphaFoldDB" id="A0A372DPL5"/>
<evidence type="ECO:0000313" key="3">
    <source>
        <dbReference type="Proteomes" id="UP000262917"/>
    </source>
</evidence>
<keyword evidence="3" id="KW-1185">Reference proteome</keyword>
<organism evidence="2 3">
    <name type="scientific">Cognatiluteimonas weifangensis</name>
    <dbReference type="NCBI Taxonomy" id="2303539"/>
    <lineage>
        <taxon>Bacteria</taxon>
        <taxon>Pseudomonadati</taxon>
        <taxon>Pseudomonadota</taxon>
        <taxon>Gammaproteobacteria</taxon>
        <taxon>Lysobacterales</taxon>
        <taxon>Lysobacteraceae</taxon>
        <taxon>Cognatiluteimonas</taxon>
    </lineage>
</organism>
<dbReference type="Proteomes" id="UP000262917">
    <property type="component" value="Unassembled WGS sequence"/>
</dbReference>
<sequence length="468" mass="51328">MTRLAWLIGALLAAPVVAAAQTPAEQSLDAQARALMWAGDANTATRMMREYVANHPEDQAATLDLARYLTWAGDYAGAKRVLDANPAAAQSADGQVVLAAVLAWAGRIREAQAANAAPLAADPEGLLPNYTQAVALRQAARPRAALPYVEAVKRAKPDSKDALDLERAVRIHTDSFVALDYQYATDSDDLVRSQPSLRAEIGQGEALRWTMELGRWDHRSPLSSPFASTAGGRSIDESRGLFGVRYAPSLYTEFSAAVGHSAIDGDGLMLWRLGLDHRFSDSFRLDLQADQDRVAASPRSVSLGLDRTGLAGHAHWTPDFNWTGDLWLRRDHYSDGNDAVEWNAALRRAVVRKPHFMLDLGATVQHLSFDDNPGNGYYAPDNYRRYALTGFSYIGISDNVGLSLQAGLGRQRDETFTAWRRANDISAQLFFGILSPWQLSLNAGYSERVQNTGAYEGHTWGVTLTHRF</sequence>
<dbReference type="OrthoDB" id="5931800at2"/>
<dbReference type="EMBL" id="QVPD01000003">
    <property type="protein sequence ID" value="RFP61518.1"/>
    <property type="molecule type" value="Genomic_DNA"/>
</dbReference>
<proteinExistence type="predicted"/>
<dbReference type="Gene3D" id="1.25.40.10">
    <property type="entry name" value="Tetratricopeptide repeat domain"/>
    <property type="match status" value="1"/>
</dbReference>
<dbReference type="Pfam" id="PF14559">
    <property type="entry name" value="TPR_19"/>
    <property type="match status" value="1"/>
</dbReference>
<accession>A0A372DPL5</accession>
<feature type="signal peptide" evidence="1">
    <location>
        <begin position="1"/>
        <end position="19"/>
    </location>
</feature>
<feature type="chain" id="PRO_5016951937" description="Tetratricopeptide repeat protein" evidence="1">
    <location>
        <begin position="20"/>
        <end position="468"/>
    </location>
</feature>
<dbReference type="InterPro" id="IPR011990">
    <property type="entry name" value="TPR-like_helical_dom_sf"/>
</dbReference>
<gene>
    <name evidence="2" type="ORF">D0Y53_04170</name>
</gene>
<comment type="caution">
    <text evidence="2">The sequence shown here is derived from an EMBL/GenBank/DDBJ whole genome shotgun (WGS) entry which is preliminary data.</text>
</comment>
<dbReference type="SUPFAM" id="SSF48452">
    <property type="entry name" value="TPR-like"/>
    <property type="match status" value="1"/>
</dbReference>